<evidence type="ECO:0000313" key="2">
    <source>
        <dbReference type="EMBL" id="RRD21839.1"/>
    </source>
</evidence>
<feature type="transmembrane region" description="Helical" evidence="1">
    <location>
        <begin position="98"/>
        <end position="121"/>
    </location>
</feature>
<evidence type="ECO:0000256" key="1">
    <source>
        <dbReference type="SAM" id="Phobius"/>
    </source>
</evidence>
<reference evidence="2 3" key="1">
    <citation type="submission" date="2018-11" db="EMBL/GenBank/DDBJ databases">
        <title>Genomes From Bacteria Associated with the Canine Oral Cavity: a Test Case for Automated Genome-Based Taxonomic Assignment.</title>
        <authorList>
            <person name="Coil D.A."/>
            <person name="Jospin G."/>
            <person name="Darling A.E."/>
            <person name="Wallis C."/>
            <person name="Davis I.J."/>
            <person name="Harris S."/>
            <person name="Eisen J.A."/>
            <person name="Holcombe L.J."/>
            <person name="O'Flynn C."/>
        </authorList>
    </citation>
    <scope>NUCLEOTIDE SEQUENCE [LARGE SCALE GENOMIC DNA]</scope>
    <source>
        <strain evidence="2 3">OH4460_COT-188</strain>
    </source>
</reference>
<sequence>MEELLKYIKELLFKFLKNKWMALLIYIIILITIFFKEFFLEGLNTLNSNNILNFYNLPKEIIGVKYTEFWQLLFAVLLILAMILHPKIFLKDDLIFKIIFEIAFSALNSIIILIIVIKFLGNNSIITDFLLKHFNVIFIILIFLILFAVLELKNLKEICYWLEIYWLKFKKLKEIININKIKRKIKEIKFNELICNLFIFIYFRGFIIIFLFLIFYYNIYIFINILIISILLIILKIYKLKIFLLLKTIGINILLLIPLYSFFNISNKGPEDKREYFYLKKEKSIISVVVYEKEEDYIIQNAKIIKTYSNKKILILDTRSFYIINKKDLYNKEIQVGNFDEVIKGIVMSNEEAKMRQEL</sequence>
<keyword evidence="1" id="KW-0812">Transmembrane</keyword>
<dbReference type="Proteomes" id="UP000281534">
    <property type="component" value="Unassembled WGS sequence"/>
</dbReference>
<gene>
    <name evidence="2" type="ORF">EII27_10425</name>
</gene>
<feature type="transmembrane region" description="Helical" evidence="1">
    <location>
        <begin position="219"/>
        <end position="235"/>
    </location>
</feature>
<feature type="transmembrane region" description="Helical" evidence="1">
    <location>
        <begin position="133"/>
        <end position="152"/>
    </location>
</feature>
<feature type="transmembrane region" description="Helical" evidence="1">
    <location>
        <begin position="20"/>
        <end position="39"/>
    </location>
</feature>
<dbReference type="EMBL" id="RQYY01000030">
    <property type="protein sequence ID" value="RRD21839.1"/>
    <property type="molecule type" value="Genomic_DNA"/>
</dbReference>
<name>A0A3P1UIL1_9FUSO</name>
<keyword evidence="1" id="KW-0472">Membrane</keyword>
<feature type="transmembrane region" description="Helical" evidence="1">
    <location>
        <begin position="69"/>
        <end position="86"/>
    </location>
</feature>
<protein>
    <submittedName>
        <fullName evidence="2">Uncharacterized protein</fullName>
    </submittedName>
</protein>
<organism evidence="2 3">
    <name type="scientific">Fusobacterium canifelinum</name>
    <dbReference type="NCBI Taxonomy" id="285729"/>
    <lineage>
        <taxon>Bacteria</taxon>
        <taxon>Fusobacteriati</taxon>
        <taxon>Fusobacteriota</taxon>
        <taxon>Fusobacteriia</taxon>
        <taxon>Fusobacteriales</taxon>
        <taxon>Fusobacteriaceae</taxon>
        <taxon>Fusobacterium</taxon>
    </lineage>
</organism>
<evidence type="ECO:0000313" key="3">
    <source>
        <dbReference type="Proteomes" id="UP000281534"/>
    </source>
</evidence>
<comment type="caution">
    <text evidence="2">The sequence shown here is derived from an EMBL/GenBank/DDBJ whole genome shotgun (WGS) entry which is preliminary data.</text>
</comment>
<dbReference type="RefSeq" id="WP_124797398.1">
    <property type="nucleotide sequence ID" value="NZ_RQYY01000030.1"/>
</dbReference>
<accession>A0A3P1UIL1</accession>
<keyword evidence="1" id="KW-1133">Transmembrane helix</keyword>
<proteinExistence type="predicted"/>
<feature type="transmembrane region" description="Helical" evidence="1">
    <location>
        <begin position="193"/>
        <end position="213"/>
    </location>
</feature>
<dbReference type="AlphaFoldDB" id="A0A3P1UIL1"/>
<feature type="transmembrane region" description="Helical" evidence="1">
    <location>
        <begin position="242"/>
        <end position="263"/>
    </location>
</feature>